<reference evidence="1" key="1">
    <citation type="submission" date="2021-05" db="EMBL/GenBank/DDBJ databases">
        <title>Comparative genomics of three Colletotrichum scovillei strains and genetic complementation revealed genes involved fungal growth and virulence on chili pepper.</title>
        <authorList>
            <person name="Hsieh D.-K."/>
            <person name="Chuang S.-C."/>
            <person name="Chen C.-Y."/>
            <person name="Chao Y.-T."/>
            <person name="Lu M.-Y.J."/>
            <person name="Lee M.-H."/>
            <person name="Shih M.-C."/>
        </authorList>
    </citation>
    <scope>NUCLEOTIDE SEQUENCE</scope>
    <source>
        <strain evidence="1">Coll-153</strain>
    </source>
</reference>
<organism evidence="1 2">
    <name type="scientific">Colletotrichum scovillei</name>
    <dbReference type="NCBI Taxonomy" id="1209932"/>
    <lineage>
        <taxon>Eukaryota</taxon>
        <taxon>Fungi</taxon>
        <taxon>Dikarya</taxon>
        <taxon>Ascomycota</taxon>
        <taxon>Pezizomycotina</taxon>
        <taxon>Sordariomycetes</taxon>
        <taxon>Hypocreomycetidae</taxon>
        <taxon>Glomerellales</taxon>
        <taxon>Glomerellaceae</taxon>
        <taxon>Colletotrichum</taxon>
        <taxon>Colletotrichum acutatum species complex</taxon>
    </lineage>
</organism>
<dbReference type="Proteomes" id="UP000699042">
    <property type="component" value="Unassembled WGS sequence"/>
</dbReference>
<keyword evidence="2" id="KW-1185">Reference proteome</keyword>
<evidence type="ECO:0000313" key="1">
    <source>
        <dbReference type="EMBL" id="KAG7046483.1"/>
    </source>
</evidence>
<evidence type="ECO:0000313" key="2">
    <source>
        <dbReference type="Proteomes" id="UP000699042"/>
    </source>
</evidence>
<comment type="caution">
    <text evidence="1">The sequence shown here is derived from an EMBL/GenBank/DDBJ whole genome shotgun (WGS) entry which is preliminary data.</text>
</comment>
<proteinExistence type="predicted"/>
<feature type="non-terminal residue" evidence="1">
    <location>
        <position position="1"/>
    </location>
</feature>
<dbReference type="AlphaFoldDB" id="A0A9P7R0Y2"/>
<sequence length="30" mass="3552">MRGEGRWLAAVRVFHQLKDTRERRTGPLSK</sequence>
<accession>A0A9P7R0Y2</accession>
<gene>
    <name evidence="1" type="ORF">JMJ77_014713</name>
</gene>
<dbReference type="EMBL" id="JAESDN010000008">
    <property type="protein sequence ID" value="KAG7046483.1"/>
    <property type="molecule type" value="Genomic_DNA"/>
</dbReference>
<name>A0A9P7R0Y2_9PEZI</name>
<protein>
    <submittedName>
        <fullName evidence="1">Uncharacterized protein</fullName>
    </submittedName>
</protein>